<dbReference type="Gene3D" id="2.40.110.10">
    <property type="entry name" value="Butyryl-CoA Dehydrogenase, subunit A, domain 2"/>
    <property type="match status" value="1"/>
</dbReference>
<dbReference type="RefSeq" id="WP_128779348.1">
    <property type="nucleotide sequence ID" value="NZ_RYFI01000029.1"/>
</dbReference>
<evidence type="ECO:0000256" key="1">
    <source>
        <dbReference type="ARBA" id="ARBA00001974"/>
    </source>
</evidence>
<keyword evidence="4" id="KW-0274">FAD</keyword>
<name>A0A4Q0M4N4_9HYPH</name>
<evidence type="ECO:0000259" key="5">
    <source>
        <dbReference type="Pfam" id="PF00441"/>
    </source>
</evidence>
<gene>
    <name evidence="6" type="ORF">EK403_20650</name>
</gene>
<dbReference type="Gene3D" id="1.20.140.10">
    <property type="entry name" value="Butyryl-CoA Dehydrogenase, subunit A, domain 3"/>
    <property type="match status" value="1"/>
</dbReference>
<sequence length="368" mass="39732">MTQPSSTKLQFGALAGRLAEFGARYDAEGGWPQESVALLVESGMHRAFASPDAGGKAFETPQEENRALLQALRQVGRADLSLGRIFEGHVNALKLFGWYGSPSQRRRLVQDLDGGRLYGVWATEPPPGVTLDDDPFGPRLSGAKRFATGAGSLDFALVTARPASGERRLVIVPANQQARADVSGWRVRGMRATVSGTYDLTGLRPSREELLGGPGDYDREPRFTAGAWRFLAVQLGGVEALLAETRAAMSVAARADPLQRAKFAEAVAAARGAFLWTREAADRAASEHPDAKPFVLLARGVVERAALDVMELCARIVGTRSAVDGSRIDKIIRDLSLYLRQAGPDHARDEAAKAFLDHDAWGDGDELW</sequence>
<protein>
    <submittedName>
        <fullName evidence="6">Acyl-CoA dehydrogenase</fullName>
    </submittedName>
</protein>
<dbReference type="PIRSF" id="PIRSF016578">
    <property type="entry name" value="HsaA"/>
    <property type="match status" value="1"/>
</dbReference>
<evidence type="ECO:0000313" key="7">
    <source>
        <dbReference type="Proteomes" id="UP000289708"/>
    </source>
</evidence>
<dbReference type="OrthoDB" id="2986495at2"/>
<organism evidence="6 7">
    <name type="scientific">Hansschlegelia zhihuaiae</name>
    <dbReference type="NCBI Taxonomy" id="405005"/>
    <lineage>
        <taxon>Bacteria</taxon>
        <taxon>Pseudomonadati</taxon>
        <taxon>Pseudomonadota</taxon>
        <taxon>Alphaproteobacteria</taxon>
        <taxon>Hyphomicrobiales</taxon>
        <taxon>Methylopilaceae</taxon>
        <taxon>Hansschlegelia</taxon>
    </lineage>
</organism>
<accession>A0A4Q0M4N4</accession>
<evidence type="ECO:0000313" key="6">
    <source>
        <dbReference type="EMBL" id="RXF67938.1"/>
    </source>
</evidence>
<dbReference type="Gene3D" id="1.10.540.10">
    <property type="entry name" value="Acyl-CoA dehydrogenase/oxidase, N-terminal domain"/>
    <property type="match status" value="1"/>
</dbReference>
<dbReference type="InterPro" id="IPR046373">
    <property type="entry name" value="Acyl-CoA_Oxase/DH_mid-dom_sf"/>
</dbReference>
<evidence type="ECO:0000256" key="2">
    <source>
        <dbReference type="ARBA" id="ARBA00009347"/>
    </source>
</evidence>
<dbReference type="InterPro" id="IPR037069">
    <property type="entry name" value="AcylCoA_DH/ox_N_sf"/>
</dbReference>
<feature type="domain" description="Acyl-CoA dehydrogenase/oxidase C-terminal" evidence="5">
    <location>
        <begin position="240"/>
        <end position="343"/>
    </location>
</feature>
<keyword evidence="7" id="KW-1185">Reference proteome</keyword>
<dbReference type="SUPFAM" id="SSF56645">
    <property type="entry name" value="Acyl-CoA dehydrogenase NM domain-like"/>
    <property type="match status" value="1"/>
</dbReference>
<comment type="caution">
    <text evidence="6">The sequence shown here is derived from an EMBL/GenBank/DDBJ whole genome shotgun (WGS) entry which is preliminary data.</text>
</comment>
<dbReference type="InterPro" id="IPR009075">
    <property type="entry name" value="AcylCo_DH/oxidase_C"/>
</dbReference>
<dbReference type="Proteomes" id="UP000289708">
    <property type="component" value="Unassembled WGS sequence"/>
</dbReference>
<dbReference type="GO" id="GO:0016627">
    <property type="term" value="F:oxidoreductase activity, acting on the CH-CH group of donors"/>
    <property type="evidence" value="ECO:0007669"/>
    <property type="project" value="InterPro"/>
</dbReference>
<comment type="cofactor">
    <cofactor evidence="1">
        <name>FAD</name>
        <dbReference type="ChEBI" id="CHEBI:57692"/>
    </cofactor>
</comment>
<dbReference type="InterPro" id="IPR009100">
    <property type="entry name" value="AcylCoA_DH/oxidase_NM_dom_sf"/>
</dbReference>
<comment type="similarity">
    <text evidence="2">Belongs to the acyl-CoA dehydrogenase family.</text>
</comment>
<dbReference type="EMBL" id="RYFI01000029">
    <property type="protein sequence ID" value="RXF67938.1"/>
    <property type="molecule type" value="Genomic_DNA"/>
</dbReference>
<keyword evidence="3" id="KW-0285">Flavoprotein</keyword>
<proteinExistence type="inferred from homology"/>
<dbReference type="AlphaFoldDB" id="A0A4Q0M4N4"/>
<dbReference type="GO" id="GO:0050660">
    <property type="term" value="F:flavin adenine dinucleotide binding"/>
    <property type="evidence" value="ECO:0007669"/>
    <property type="project" value="InterPro"/>
</dbReference>
<evidence type="ECO:0000256" key="4">
    <source>
        <dbReference type="ARBA" id="ARBA00022827"/>
    </source>
</evidence>
<dbReference type="InterPro" id="IPR036250">
    <property type="entry name" value="AcylCo_DH-like_C"/>
</dbReference>
<evidence type="ECO:0000256" key="3">
    <source>
        <dbReference type="ARBA" id="ARBA00022630"/>
    </source>
</evidence>
<reference evidence="6 7" key="1">
    <citation type="submission" date="2018-12" db="EMBL/GenBank/DDBJ databases">
        <title>bacterium Hansschlegelia zhihuaiae S113.</title>
        <authorList>
            <person name="He J."/>
        </authorList>
    </citation>
    <scope>NUCLEOTIDE SEQUENCE [LARGE SCALE GENOMIC DNA]</scope>
    <source>
        <strain evidence="6 7">S 113</strain>
    </source>
</reference>
<dbReference type="SUPFAM" id="SSF47203">
    <property type="entry name" value="Acyl-CoA dehydrogenase C-terminal domain-like"/>
    <property type="match status" value="1"/>
</dbReference>
<dbReference type="Pfam" id="PF00441">
    <property type="entry name" value="Acyl-CoA_dh_1"/>
    <property type="match status" value="1"/>
</dbReference>